<reference evidence="2" key="1">
    <citation type="journal article" date="2018" name="BMC Genomics">
        <title>Genomic insights into host adaptation between the wheat stripe rust pathogen (Puccinia striiformis f. sp. tritici) and the barley stripe rust pathogen (Puccinia striiformis f. sp. hordei).</title>
        <authorList>
            <person name="Xia C."/>
            <person name="Wang M."/>
            <person name="Yin C."/>
            <person name="Cornejo O.E."/>
            <person name="Hulbert S.H."/>
            <person name="Chen X."/>
        </authorList>
    </citation>
    <scope>NUCLEOTIDE SEQUENCE [LARGE SCALE GENOMIC DNA]</scope>
    <source>
        <strain evidence="2">93-210</strain>
    </source>
</reference>
<gene>
    <name evidence="1" type="ORF">MJO28_008520</name>
</gene>
<dbReference type="Proteomes" id="UP001060170">
    <property type="component" value="Chromosome 8"/>
</dbReference>
<keyword evidence="2" id="KW-1185">Reference proteome</keyword>
<name>A0ACC0EBE2_9BASI</name>
<sequence length="597" mass="64783">MSPVIRLILVLALLLHLAPLRSLPLPDHHPIFPRQLDPASVDGHEQIPAAASPSRLALSSLLFSIPTLLLGLVLLLFGRALPRFLTAFGFAAAIAFPTWALSVNLSGLAGITGRSYSPVSQDIVIWGLVVGAFFLGVTLSLVLGQHGYRLGLYLLSSEAGLALGISIVIFSDNLSIHHYIIRSLFLALCPSIFGLITRICRPSIAISVACASSGAFLLFLGIDLLAQENDGMSRGIRFLFDHNRHHTKDLANYYPPTVTRILLALSWACMLLGGWYQYQFLDRPFDTAWLPALRRKRSESSVQSAVLIDQLDEKREYGEKVQDLGPLLSASSDEEDQSLSPINSENPFPASPEPHQLDSPSDSEQRCTTDSYETGLSAIPEVTEHSTSGRGGSRSGSGSGRLINFPHSHRHPSTTTSTSIRPSALSSELQLPLPALPATSLGAADPSTISVSPPRTVISDTTVFPDDSISQTTRQRLGLVAYSNSGLIEEETEAMLLPAAQGHEREPHNPTTPISHLSSPGSTGLLTRLAHAFGDGSLSTNHLDLQPYHYSGQDPSEEQVLQSDAHRWASLQDRQSPYQHTGRLRRDLHSWTSDQPA</sequence>
<evidence type="ECO:0000313" key="2">
    <source>
        <dbReference type="Proteomes" id="UP001060170"/>
    </source>
</evidence>
<evidence type="ECO:0000313" key="1">
    <source>
        <dbReference type="EMBL" id="KAI7949699.1"/>
    </source>
</evidence>
<comment type="caution">
    <text evidence="1">The sequence shown here is derived from an EMBL/GenBank/DDBJ whole genome shotgun (WGS) entry which is preliminary data.</text>
</comment>
<protein>
    <submittedName>
        <fullName evidence="1">Uncharacterized protein</fullName>
    </submittedName>
</protein>
<accession>A0ACC0EBE2</accession>
<dbReference type="EMBL" id="CM045872">
    <property type="protein sequence ID" value="KAI7949699.1"/>
    <property type="molecule type" value="Genomic_DNA"/>
</dbReference>
<proteinExistence type="predicted"/>
<reference evidence="1 2" key="3">
    <citation type="journal article" date="2022" name="Microbiol. Spectr.">
        <title>Folding features and dynamics of 3D genome architecture in plant fungal pathogens.</title>
        <authorList>
            <person name="Xia C."/>
        </authorList>
    </citation>
    <scope>NUCLEOTIDE SEQUENCE [LARGE SCALE GENOMIC DNA]</scope>
    <source>
        <strain evidence="1 2">93-210</strain>
    </source>
</reference>
<organism evidence="1 2">
    <name type="scientific">Puccinia striiformis f. sp. tritici</name>
    <dbReference type="NCBI Taxonomy" id="168172"/>
    <lineage>
        <taxon>Eukaryota</taxon>
        <taxon>Fungi</taxon>
        <taxon>Dikarya</taxon>
        <taxon>Basidiomycota</taxon>
        <taxon>Pucciniomycotina</taxon>
        <taxon>Pucciniomycetes</taxon>
        <taxon>Pucciniales</taxon>
        <taxon>Pucciniaceae</taxon>
        <taxon>Puccinia</taxon>
    </lineage>
</organism>
<reference evidence="2" key="2">
    <citation type="journal article" date="2018" name="Mol. Plant Microbe Interact.">
        <title>Genome sequence resources for the wheat stripe rust pathogen (Puccinia striiformis f. sp. tritici) and the barley stripe rust pathogen (Puccinia striiformis f. sp. hordei).</title>
        <authorList>
            <person name="Xia C."/>
            <person name="Wang M."/>
            <person name="Yin C."/>
            <person name="Cornejo O.E."/>
            <person name="Hulbert S.H."/>
            <person name="Chen X."/>
        </authorList>
    </citation>
    <scope>NUCLEOTIDE SEQUENCE [LARGE SCALE GENOMIC DNA]</scope>
    <source>
        <strain evidence="2">93-210</strain>
    </source>
</reference>